<dbReference type="Proteomes" id="UP001211907">
    <property type="component" value="Unassembled WGS sequence"/>
</dbReference>
<dbReference type="EMBL" id="JADGJH010000668">
    <property type="protein sequence ID" value="KAJ3124508.1"/>
    <property type="molecule type" value="Genomic_DNA"/>
</dbReference>
<accession>A0AAD5T7J2</accession>
<organism evidence="2 3">
    <name type="scientific">Physocladia obscura</name>
    <dbReference type="NCBI Taxonomy" id="109957"/>
    <lineage>
        <taxon>Eukaryota</taxon>
        <taxon>Fungi</taxon>
        <taxon>Fungi incertae sedis</taxon>
        <taxon>Chytridiomycota</taxon>
        <taxon>Chytridiomycota incertae sedis</taxon>
        <taxon>Chytridiomycetes</taxon>
        <taxon>Chytridiales</taxon>
        <taxon>Chytriomycetaceae</taxon>
        <taxon>Physocladia</taxon>
    </lineage>
</organism>
<keyword evidence="3" id="KW-1185">Reference proteome</keyword>
<evidence type="ECO:0000313" key="2">
    <source>
        <dbReference type="EMBL" id="KAJ3124508.1"/>
    </source>
</evidence>
<feature type="transmembrane region" description="Helical" evidence="1">
    <location>
        <begin position="220"/>
        <end position="240"/>
    </location>
</feature>
<keyword evidence="1" id="KW-0812">Transmembrane</keyword>
<reference evidence="2" key="1">
    <citation type="submission" date="2020-05" db="EMBL/GenBank/DDBJ databases">
        <title>Phylogenomic resolution of chytrid fungi.</title>
        <authorList>
            <person name="Stajich J.E."/>
            <person name="Amses K."/>
            <person name="Simmons R."/>
            <person name="Seto K."/>
            <person name="Myers J."/>
            <person name="Bonds A."/>
            <person name="Quandt C.A."/>
            <person name="Barry K."/>
            <person name="Liu P."/>
            <person name="Grigoriev I."/>
            <person name="Longcore J.E."/>
            <person name="James T.Y."/>
        </authorList>
    </citation>
    <scope>NUCLEOTIDE SEQUENCE</scope>
    <source>
        <strain evidence="2">JEL0513</strain>
    </source>
</reference>
<sequence>MPSKNPPPPPPSSNPTIALTIAQLVIYSLGALLNASILLVLLVNCKVLLSSILNKRIAVLLAACLVWSLIRVTIQVLNLTGQPLAPHSAAAKVLPMLENWPSSDGWHPAPGIGLNIWIVFISIQFAGSAILTVYFYLATYRFTSQQLIANPRLVTFFVNENEIRQSDPAFLYSTRVKIEKRVFFQCAALSLSLIICYFPFWVYNMVYAANEGAVNDSNRYGWSSVLLMLSFDVVMTPLLIRFMHVRHLPKSDTRKLAALSPLDLRFEHRPESNNGDCGKIEGDAPVSTVLQQYQDARDPALKLLMALASPLQLHKSIPLARSSEPTKFVCGDYSYPEKG</sequence>
<comment type="caution">
    <text evidence="2">The sequence shown here is derived from an EMBL/GenBank/DDBJ whole genome shotgun (WGS) entry which is preliminary data.</text>
</comment>
<proteinExistence type="predicted"/>
<feature type="transmembrane region" description="Helical" evidence="1">
    <location>
        <begin position="116"/>
        <end position="137"/>
    </location>
</feature>
<feature type="transmembrane region" description="Helical" evidence="1">
    <location>
        <begin position="57"/>
        <end position="77"/>
    </location>
</feature>
<evidence type="ECO:0000256" key="1">
    <source>
        <dbReference type="SAM" id="Phobius"/>
    </source>
</evidence>
<dbReference type="Gene3D" id="1.20.1070.10">
    <property type="entry name" value="Rhodopsin 7-helix transmembrane proteins"/>
    <property type="match status" value="1"/>
</dbReference>
<protein>
    <submittedName>
        <fullName evidence="2">Uncharacterized protein</fullName>
    </submittedName>
</protein>
<dbReference type="SUPFAM" id="SSF81321">
    <property type="entry name" value="Family A G protein-coupled receptor-like"/>
    <property type="match status" value="1"/>
</dbReference>
<keyword evidence="1" id="KW-0472">Membrane</keyword>
<feature type="transmembrane region" description="Helical" evidence="1">
    <location>
        <begin position="182"/>
        <end position="200"/>
    </location>
</feature>
<keyword evidence="1" id="KW-1133">Transmembrane helix</keyword>
<evidence type="ECO:0000313" key="3">
    <source>
        <dbReference type="Proteomes" id="UP001211907"/>
    </source>
</evidence>
<name>A0AAD5T7J2_9FUNG</name>
<dbReference type="AlphaFoldDB" id="A0AAD5T7J2"/>
<gene>
    <name evidence="2" type="ORF">HK100_011210</name>
</gene>
<feature type="transmembrane region" description="Helical" evidence="1">
    <location>
        <begin position="20"/>
        <end position="45"/>
    </location>
</feature>